<dbReference type="PANTHER" id="PTHR10398:SF2">
    <property type="entry name" value="AFADIN"/>
    <property type="match status" value="1"/>
</dbReference>
<dbReference type="InterPro" id="IPR002710">
    <property type="entry name" value="Dilute_dom"/>
</dbReference>
<dbReference type="GO" id="GO:0032880">
    <property type="term" value="P:regulation of protein localization"/>
    <property type="evidence" value="ECO:0007669"/>
    <property type="project" value="TreeGrafter"/>
</dbReference>
<evidence type="ECO:0000259" key="1">
    <source>
        <dbReference type="PROSITE" id="PS51126"/>
    </source>
</evidence>
<dbReference type="InterPro" id="IPR028842">
    <property type="entry name" value="Afadin"/>
</dbReference>
<sequence>MALLRRCRVNAALTIQLFSQLFHFVNMWAFNKVVTFPTSPHAQQGPHNICYCTKAWGIRLKTRLARLEAWAERQGLELAADCHLARIIQAAHLLQVAENVADELARSDGREIRLEEDAELQLPFLLPEDGYSCDVVRGVPQGLAEFLAPLQQAGLCRMTTQPTSSGLWTIYMTHDHNTSVRSPSSMSNRSDGARCLPSHPEVHVIKLHKSASGMGLSIVAAKVSIVNV</sequence>
<feature type="domain" description="Dilute" evidence="1">
    <location>
        <begin position="1"/>
        <end position="145"/>
    </location>
</feature>
<dbReference type="GO" id="GO:0050839">
    <property type="term" value="F:cell adhesion molecule binding"/>
    <property type="evidence" value="ECO:0007669"/>
    <property type="project" value="TreeGrafter"/>
</dbReference>
<protein>
    <recommendedName>
        <fullName evidence="1">Dilute domain-containing protein</fullName>
    </recommendedName>
</protein>
<proteinExistence type="predicted"/>
<dbReference type="AlphaFoldDB" id="A0A7R9B515"/>
<dbReference type="PANTHER" id="PTHR10398">
    <property type="entry name" value="AFADIN"/>
    <property type="match status" value="1"/>
</dbReference>
<reference evidence="2" key="1">
    <citation type="submission" date="2020-11" db="EMBL/GenBank/DDBJ databases">
        <authorList>
            <person name="Tran Van P."/>
        </authorList>
    </citation>
    <scope>NUCLEOTIDE SEQUENCE</scope>
</reference>
<organism evidence="2">
    <name type="scientific">Timema shepardi</name>
    <name type="common">Walking stick</name>
    <dbReference type="NCBI Taxonomy" id="629360"/>
    <lineage>
        <taxon>Eukaryota</taxon>
        <taxon>Metazoa</taxon>
        <taxon>Ecdysozoa</taxon>
        <taxon>Arthropoda</taxon>
        <taxon>Hexapoda</taxon>
        <taxon>Insecta</taxon>
        <taxon>Pterygota</taxon>
        <taxon>Neoptera</taxon>
        <taxon>Polyneoptera</taxon>
        <taxon>Phasmatodea</taxon>
        <taxon>Timematodea</taxon>
        <taxon>Timematoidea</taxon>
        <taxon>Timematidae</taxon>
        <taxon>Timema</taxon>
    </lineage>
</organism>
<dbReference type="GO" id="GO:0005912">
    <property type="term" value="C:adherens junction"/>
    <property type="evidence" value="ECO:0007669"/>
    <property type="project" value="TreeGrafter"/>
</dbReference>
<dbReference type="PROSITE" id="PS51126">
    <property type="entry name" value="DILUTE"/>
    <property type="match status" value="1"/>
</dbReference>
<evidence type="ECO:0000313" key="2">
    <source>
        <dbReference type="EMBL" id="CAD7265746.1"/>
    </source>
</evidence>
<name>A0A7R9B515_TIMSH</name>
<dbReference type="SMART" id="SM01132">
    <property type="entry name" value="DIL"/>
    <property type="match status" value="1"/>
</dbReference>
<accession>A0A7R9B515</accession>
<dbReference type="EMBL" id="OC005911">
    <property type="protein sequence ID" value="CAD7265746.1"/>
    <property type="molecule type" value="Genomic_DNA"/>
</dbReference>
<gene>
    <name evidence="2" type="ORF">TSIB3V08_LOCUS9776</name>
</gene>
<dbReference type="Pfam" id="PF01843">
    <property type="entry name" value="DIL"/>
    <property type="match status" value="1"/>
</dbReference>